<gene>
    <name evidence="2" type="ORF">LNV07_02820</name>
</gene>
<evidence type="ECO:0008006" key="4">
    <source>
        <dbReference type="Google" id="ProtNLM"/>
    </source>
</evidence>
<keyword evidence="1" id="KW-1133">Transmembrane helix</keyword>
<dbReference type="EMBL" id="JAJIRN010000001">
    <property type="protein sequence ID" value="MCV2367028.1"/>
    <property type="molecule type" value="Genomic_DNA"/>
</dbReference>
<reference evidence="2 3" key="1">
    <citation type="submission" date="2021-11" db="EMBL/GenBank/DDBJ databases">
        <authorList>
            <person name="Liang Q."/>
            <person name="Mou H."/>
            <person name="Liu Z."/>
        </authorList>
    </citation>
    <scope>NUCLEOTIDE SEQUENCE [LARGE SCALE GENOMIC DNA]</scope>
    <source>
        <strain evidence="2 3">CHU3</strain>
    </source>
</reference>
<accession>A0ABT2Y9R1</accession>
<evidence type="ECO:0000313" key="3">
    <source>
        <dbReference type="Proteomes" id="UP001209701"/>
    </source>
</evidence>
<sequence>MTTPIKRAALEGLADAAGFVLGALAGWQLGKAFGYDFVNTPGWGLPQVTGLLFIVLGCGAGRLLFRRLLGQFFPSDAP</sequence>
<keyword evidence="3" id="KW-1185">Reference proteome</keyword>
<comment type="caution">
    <text evidence="2">The sequence shown here is derived from an EMBL/GenBank/DDBJ whole genome shotgun (WGS) entry which is preliminary data.</text>
</comment>
<feature type="transmembrane region" description="Helical" evidence="1">
    <location>
        <begin position="12"/>
        <end position="30"/>
    </location>
</feature>
<feature type="transmembrane region" description="Helical" evidence="1">
    <location>
        <begin position="42"/>
        <end position="65"/>
    </location>
</feature>
<protein>
    <recommendedName>
        <fullName evidence="4">F0F1-ATPase subunit (Ca2+/Mg2+ transporter)</fullName>
    </recommendedName>
</protein>
<evidence type="ECO:0000313" key="2">
    <source>
        <dbReference type="EMBL" id="MCV2367028.1"/>
    </source>
</evidence>
<dbReference type="RefSeq" id="WP_263569636.1">
    <property type="nucleotide sequence ID" value="NZ_JAJIRN010000001.1"/>
</dbReference>
<keyword evidence="1" id="KW-0472">Membrane</keyword>
<organism evidence="2 3">
    <name type="scientific">Roseateles oligotrophus</name>
    <dbReference type="NCBI Taxonomy" id="1769250"/>
    <lineage>
        <taxon>Bacteria</taxon>
        <taxon>Pseudomonadati</taxon>
        <taxon>Pseudomonadota</taxon>
        <taxon>Betaproteobacteria</taxon>
        <taxon>Burkholderiales</taxon>
        <taxon>Sphaerotilaceae</taxon>
        <taxon>Roseateles</taxon>
    </lineage>
</organism>
<dbReference type="Proteomes" id="UP001209701">
    <property type="component" value="Unassembled WGS sequence"/>
</dbReference>
<keyword evidence="1" id="KW-0812">Transmembrane</keyword>
<evidence type="ECO:0000256" key="1">
    <source>
        <dbReference type="SAM" id="Phobius"/>
    </source>
</evidence>
<name>A0ABT2Y9R1_9BURK</name>
<proteinExistence type="predicted"/>